<accession>A0A8X6MU42</accession>
<name>A0A8X6MU42_NEPPI</name>
<dbReference type="EMBL" id="BMAW01097113">
    <property type="protein sequence ID" value="GFS78011.1"/>
    <property type="molecule type" value="Genomic_DNA"/>
</dbReference>
<evidence type="ECO:0000313" key="1">
    <source>
        <dbReference type="EMBL" id="GFS78011.1"/>
    </source>
</evidence>
<protein>
    <submittedName>
        <fullName evidence="1">Uncharacterized protein</fullName>
    </submittedName>
</protein>
<evidence type="ECO:0000313" key="2">
    <source>
        <dbReference type="Proteomes" id="UP000887013"/>
    </source>
</evidence>
<organism evidence="1 2">
    <name type="scientific">Nephila pilipes</name>
    <name type="common">Giant wood spider</name>
    <name type="synonym">Nephila maculata</name>
    <dbReference type="NCBI Taxonomy" id="299642"/>
    <lineage>
        <taxon>Eukaryota</taxon>
        <taxon>Metazoa</taxon>
        <taxon>Ecdysozoa</taxon>
        <taxon>Arthropoda</taxon>
        <taxon>Chelicerata</taxon>
        <taxon>Arachnida</taxon>
        <taxon>Araneae</taxon>
        <taxon>Araneomorphae</taxon>
        <taxon>Entelegynae</taxon>
        <taxon>Araneoidea</taxon>
        <taxon>Nephilidae</taxon>
        <taxon>Nephila</taxon>
    </lineage>
</organism>
<comment type="caution">
    <text evidence="1">The sequence shown here is derived from an EMBL/GenBank/DDBJ whole genome shotgun (WGS) entry which is preliminary data.</text>
</comment>
<sequence length="138" mass="15900">MLHKYISLFSTSIESFPKKDLCKENDSLLQQRVGERERKKDFQRKLLNTRQDIPFQRARTSYITLHENKRSPISAPMPSFIKPFIEHKFFPIRSGSPCLVVFLLWSIPPSCPERLLTNAAVHQTGPDRSLIVGASISF</sequence>
<proteinExistence type="predicted"/>
<dbReference type="Proteomes" id="UP000887013">
    <property type="component" value="Unassembled WGS sequence"/>
</dbReference>
<reference evidence="1" key="1">
    <citation type="submission" date="2020-08" db="EMBL/GenBank/DDBJ databases">
        <title>Multicomponent nature underlies the extraordinary mechanical properties of spider dragline silk.</title>
        <authorList>
            <person name="Kono N."/>
            <person name="Nakamura H."/>
            <person name="Mori M."/>
            <person name="Yoshida Y."/>
            <person name="Ohtoshi R."/>
            <person name="Malay A.D."/>
            <person name="Moran D.A.P."/>
            <person name="Tomita M."/>
            <person name="Numata K."/>
            <person name="Arakawa K."/>
        </authorList>
    </citation>
    <scope>NUCLEOTIDE SEQUENCE</scope>
</reference>
<keyword evidence="2" id="KW-1185">Reference proteome</keyword>
<dbReference type="AlphaFoldDB" id="A0A8X6MU42"/>
<gene>
    <name evidence="1" type="ORF">NPIL_491411</name>
</gene>